<dbReference type="Proteomes" id="UP000053447">
    <property type="component" value="Unassembled WGS sequence"/>
</dbReference>
<dbReference type="GO" id="GO:0000444">
    <property type="term" value="C:MIS12/MIND type complex"/>
    <property type="evidence" value="ECO:0007669"/>
    <property type="project" value="InterPro"/>
</dbReference>
<feature type="compositionally biased region" description="Basic and acidic residues" evidence="2">
    <location>
        <begin position="279"/>
        <end position="301"/>
    </location>
</feature>
<protein>
    <recommendedName>
        <fullName evidence="5">Kinetochore protein mis13</fullName>
    </recommendedName>
</protein>
<evidence type="ECO:0000313" key="3">
    <source>
        <dbReference type="EMBL" id="KTW26234.1"/>
    </source>
</evidence>
<feature type="region of interest" description="Disordered" evidence="2">
    <location>
        <begin position="1"/>
        <end position="60"/>
    </location>
</feature>
<dbReference type="GO" id="GO:0051301">
    <property type="term" value="P:cell division"/>
    <property type="evidence" value="ECO:0007669"/>
    <property type="project" value="InterPro"/>
</dbReference>
<proteinExistence type="predicted"/>
<feature type="coiled-coil region" evidence="1">
    <location>
        <begin position="241"/>
        <end position="268"/>
    </location>
</feature>
<dbReference type="GO" id="GO:0007059">
    <property type="term" value="P:chromosome segregation"/>
    <property type="evidence" value="ECO:0007669"/>
    <property type="project" value="InterPro"/>
</dbReference>
<dbReference type="EMBL" id="LFWA01000018">
    <property type="protein sequence ID" value="KTW26234.1"/>
    <property type="molecule type" value="Genomic_DNA"/>
</dbReference>
<dbReference type="PANTHER" id="PTHR14778:SF2">
    <property type="entry name" value="KINETOCHORE-ASSOCIATED PROTEIN DSN1 HOMOLOG"/>
    <property type="match status" value="1"/>
</dbReference>
<dbReference type="eggNOG" id="ENOG502S2VJ">
    <property type="taxonomic scope" value="Eukaryota"/>
</dbReference>
<sequence length="413" mass="46735">MPSKSTLDTTGFCRTLQDTQRSKSPIHEEDSGFQYVRTRRPETGQKAGSTRHTKENSTDASLSVCMRALPDTRPPSQPLHASHLSADTLLNFSTHTSHTTDSFVALPVSDTPVIEKNRDLRQRRRSSLGFRGKRASSILSNGLIALPHPSISHESFFKHISEDLPEAVRMKQLLVWCAKRALDDQKMYETGGIEEGKEAVLLARKIGEEILSDLIENRLSASWYCREEEGNLGKVKPHPRNVENRKKIKEFEARLKKLKEEIERWNRLEASFLSCHGEKSEEKSEERRKEEEKVEGDKDSMEGEGGDENVLDKMVEGAFLPSKEVKWVPPAKHAELRGWIESVEGGLEFKVDQLYHTMYSIESFGQVSSQYAARLLSHVAKAIEERKRQAEIETGSSGTSIKDVLRAITRHEG</sequence>
<name>A0A0W4ZD36_PNEJ7</name>
<dbReference type="VEuPathDB" id="FungiDB:T551_03534"/>
<dbReference type="AlphaFoldDB" id="A0A0W4ZD36"/>
<comment type="caution">
    <text evidence="3">The sequence shown here is derived from an EMBL/GenBank/DDBJ whole genome shotgun (WGS) entry which is preliminary data.</text>
</comment>
<keyword evidence="4" id="KW-1185">Reference proteome</keyword>
<dbReference type="RefSeq" id="XP_018227937.1">
    <property type="nucleotide sequence ID" value="XM_018375797.1"/>
</dbReference>
<dbReference type="PANTHER" id="PTHR14778">
    <property type="entry name" value="KINETOCHORE-ASSOCIATED PROTEIN DSN1 HOMOLOG"/>
    <property type="match status" value="1"/>
</dbReference>
<keyword evidence="1" id="KW-0175">Coiled coil</keyword>
<gene>
    <name evidence="3" type="ORF">T551_03534</name>
</gene>
<dbReference type="OrthoDB" id="3364649at2759"/>
<evidence type="ECO:0000256" key="1">
    <source>
        <dbReference type="SAM" id="Coils"/>
    </source>
</evidence>
<evidence type="ECO:0008006" key="5">
    <source>
        <dbReference type="Google" id="ProtNLM"/>
    </source>
</evidence>
<reference evidence="4" key="1">
    <citation type="journal article" date="2016" name="Nat. Commun.">
        <title>Genome analysis of three Pneumocystis species reveals adaptation mechanisms to life exclusively in mammalian hosts.</title>
        <authorList>
            <person name="Ma L."/>
            <person name="Chen Z."/>
            <person name="Huang D.W."/>
            <person name="Kutty G."/>
            <person name="Ishihara M."/>
            <person name="Wang H."/>
            <person name="Abouelleil A."/>
            <person name="Bishop L."/>
            <person name="Davey E."/>
            <person name="Deng R."/>
            <person name="Deng X."/>
            <person name="Fan L."/>
            <person name="Fantoni G."/>
            <person name="Fitzgerald M."/>
            <person name="Gogineni E."/>
            <person name="Goldberg J.M."/>
            <person name="Handley G."/>
            <person name="Hu X."/>
            <person name="Huber C."/>
            <person name="Jiao X."/>
            <person name="Jones K."/>
            <person name="Levin J.Z."/>
            <person name="Liu Y."/>
            <person name="Macdonald P."/>
            <person name="Melnikov A."/>
            <person name="Raley C."/>
            <person name="Sassi M."/>
            <person name="Sherman B.T."/>
            <person name="Song X."/>
            <person name="Sykes S."/>
            <person name="Tran B."/>
            <person name="Walsh L."/>
            <person name="Xia Y."/>
            <person name="Yang J."/>
            <person name="Young S."/>
            <person name="Zeng Q."/>
            <person name="Zheng X."/>
            <person name="Stephens R."/>
            <person name="Nusbaum C."/>
            <person name="Birren B.W."/>
            <person name="Azadi P."/>
            <person name="Lempicki R.A."/>
            <person name="Cuomo C.A."/>
            <person name="Kovacs J.A."/>
        </authorList>
    </citation>
    <scope>NUCLEOTIDE SEQUENCE [LARGE SCALE GENOMIC DNA]</scope>
    <source>
        <strain evidence="4">RU7</strain>
    </source>
</reference>
<dbReference type="InterPro" id="IPR013218">
    <property type="entry name" value="Dsn1/Mis13"/>
</dbReference>
<evidence type="ECO:0000256" key="2">
    <source>
        <dbReference type="SAM" id="MobiDB-lite"/>
    </source>
</evidence>
<dbReference type="GeneID" id="28942052"/>
<accession>A0A0W4ZD36</accession>
<dbReference type="Pfam" id="PF08202">
    <property type="entry name" value="MIS13"/>
    <property type="match status" value="1"/>
</dbReference>
<feature type="region of interest" description="Disordered" evidence="2">
    <location>
        <begin position="279"/>
        <end position="309"/>
    </location>
</feature>
<evidence type="ECO:0000313" key="4">
    <source>
        <dbReference type="Proteomes" id="UP000053447"/>
    </source>
</evidence>
<dbReference type="STRING" id="1408657.A0A0W4ZD36"/>
<organism evidence="3 4">
    <name type="scientific">Pneumocystis jirovecii (strain RU7)</name>
    <name type="common">Human pneumocystis pneumonia agent</name>
    <dbReference type="NCBI Taxonomy" id="1408657"/>
    <lineage>
        <taxon>Eukaryota</taxon>
        <taxon>Fungi</taxon>
        <taxon>Dikarya</taxon>
        <taxon>Ascomycota</taxon>
        <taxon>Taphrinomycotina</taxon>
        <taxon>Pneumocystomycetes</taxon>
        <taxon>Pneumocystaceae</taxon>
        <taxon>Pneumocystis</taxon>
    </lineage>
</organism>